<feature type="compositionally biased region" description="Basic and acidic residues" evidence="1">
    <location>
        <begin position="296"/>
        <end position="315"/>
    </location>
</feature>
<proteinExistence type="predicted"/>
<feature type="compositionally biased region" description="Low complexity" evidence="1">
    <location>
        <begin position="649"/>
        <end position="659"/>
    </location>
</feature>
<dbReference type="EMBL" id="JAQQWM010000001">
    <property type="protein sequence ID" value="KAK8082550.1"/>
    <property type="molecule type" value="Genomic_DNA"/>
</dbReference>
<sequence>MEVPLRKLTDDEIDALTNLLSRRPNYGIAVPSQKWLSRQQEKVERLPEMLLEPKSRLLRQVKRLSFNARKVLGELDLARPLPERAVLCACHERLNPFLIRECFWLLCLEIGEHLECLRRWPHKGSVMASWLTRLDSVTAYFMSKDHFYRMFGCAPHDNRFVKVVSKCEACILAAVGANGRCLADLFTALTLRQEGLRAGDTRRRYKPRLLRFVDSWIRQMRSDEERTVRQWIDELLTEMRPAHLEIRSFWRDYQATEKRRRRERRKGEGGDREADDRSARSKSKRQSRHANAAPRIKVDHATASEQRRLYREPEVPQSVYRDDSIANKANMAAFKPASWPANVDGAYYDIGASYGKEEQGFEHPIPSPGGDGDEEDKDDPNRYPMVGSSYDDSYENEDETANDLDQDPEDRGASCSADSSHRRVSQWYNQCLRDTGGNDLDPEDIHPALRQENSQAKGHPKSQAKSIFSVISAVPQPLRKGNIPEEDEYKPVRAGWTKHPSGAEPPPATAKSEWTDLTVQTVLPRGVPASNAPPVPRVPSRFGQRASSSVYVDTTTLGPPSTVSAMLGSPTMTLPTNLDPDEYRPVSPLTSAGSLTPTERKFKNPWTRSVHDFSTSADKQAARPPLFDRRGLQYPDSEFTAMDPNHDGNNQANTANTANKRYLAQKRAADPGQNPFIRQGSTRTRRGGGGGGGYQDPASPQHRQQLDQEELMKLRRDLSLSRRADPDLLADDSASCVAAPSKARTKSDVTTWSQLMKKGDE</sequence>
<feature type="compositionally biased region" description="Basic and acidic residues" evidence="1">
    <location>
        <begin position="265"/>
        <end position="279"/>
    </location>
</feature>
<gene>
    <name evidence="2" type="ORF">PG996_001331</name>
</gene>
<feature type="region of interest" description="Disordered" evidence="1">
    <location>
        <begin position="358"/>
        <end position="465"/>
    </location>
</feature>
<feature type="compositionally biased region" description="Polar residues" evidence="1">
    <location>
        <begin position="545"/>
        <end position="576"/>
    </location>
</feature>
<dbReference type="Proteomes" id="UP001446871">
    <property type="component" value="Unassembled WGS sequence"/>
</dbReference>
<organism evidence="2 3">
    <name type="scientific">Apiospora saccharicola</name>
    <dbReference type="NCBI Taxonomy" id="335842"/>
    <lineage>
        <taxon>Eukaryota</taxon>
        <taxon>Fungi</taxon>
        <taxon>Dikarya</taxon>
        <taxon>Ascomycota</taxon>
        <taxon>Pezizomycotina</taxon>
        <taxon>Sordariomycetes</taxon>
        <taxon>Xylariomycetidae</taxon>
        <taxon>Amphisphaeriales</taxon>
        <taxon>Apiosporaceae</taxon>
        <taxon>Apiospora</taxon>
    </lineage>
</organism>
<evidence type="ECO:0000313" key="2">
    <source>
        <dbReference type="EMBL" id="KAK8082550.1"/>
    </source>
</evidence>
<feature type="compositionally biased region" description="Polar residues" evidence="1">
    <location>
        <begin position="588"/>
        <end position="597"/>
    </location>
</feature>
<name>A0ABR1WJ86_9PEZI</name>
<feature type="region of interest" description="Disordered" evidence="1">
    <location>
        <begin position="722"/>
        <end position="761"/>
    </location>
</feature>
<feature type="compositionally biased region" description="Acidic residues" evidence="1">
    <location>
        <begin position="392"/>
        <end position="408"/>
    </location>
</feature>
<protein>
    <submittedName>
        <fullName evidence="2">Uncharacterized protein</fullName>
    </submittedName>
</protein>
<comment type="caution">
    <text evidence="2">The sequence shown here is derived from an EMBL/GenBank/DDBJ whole genome shotgun (WGS) entry which is preliminary data.</text>
</comment>
<evidence type="ECO:0000313" key="3">
    <source>
        <dbReference type="Proteomes" id="UP001446871"/>
    </source>
</evidence>
<feature type="region of interest" description="Disordered" evidence="1">
    <location>
        <begin position="257"/>
        <end position="315"/>
    </location>
</feature>
<evidence type="ECO:0000256" key="1">
    <source>
        <dbReference type="SAM" id="MobiDB-lite"/>
    </source>
</evidence>
<accession>A0ABR1WJ86</accession>
<feature type="region of interest" description="Disordered" evidence="1">
    <location>
        <begin position="478"/>
        <end position="707"/>
    </location>
</feature>
<keyword evidence="3" id="KW-1185">Reference proteome</keyword>
<reference evidence="2 3" key="1">
    <citation type="submission" date="2023-01" db="EMBL/GenBank/DDBJ databases">
        <title>Analysis of 21 Apiospora genomes using comparative genomics revels a genus with tremendous synthesis potential of carbohydrate active enzymes and secondary metabolites.</title>
        <authorList>
            <person name="Sorensen T."/>
        </authorList>
    </citation>
    <scope>NUCLEOTIDE SEQUENCE [LARGE SCALE GENOMIC DNA]</scope>
    <source>
        <strain evidence="2 3">CBS 83171</strain>
    </source>
</reference>